<keyword evidence="2" id="KW-1185">Reference proteome</keyword>
<evidence type="ECO:0000313" key="2">
    <source>
        <dbReference type="Proteomes" id="UP000770717"/>
    </source>
</evidence>
<name>A0A8J6KFW6_ELECQ</name>
<proteinExistence type="predicted"/>
<dbReference type="AlphaFoldDB" id="A0A8J6KFW6"/>
<protein>
    <submittedName>
        <fullName evidence="1">Uncharacterized protein</fullName>
    </submittedName>
</protein>
<accession>A0A8J6KFW6</accession>
<reference evidence="1" key="1">
    <citation type="thesis" date="2020" institute="ProQuest LLC" country="789 East Eisenhower Parkway, Ann Arbor, MI, USA">
        <title>Comparative Genomics and Chromosome Evolution.</title>
        <authorList>
            <person name="Mudd A.B."/>
        </authorList>
    </citation>
    <scope>NUCLEOTIDE SEQUENCE</scope>
    <source>
        <strain evidence="1">HN-11 Male</strain>
        <tissue evidence="1">Kidney and liver</tissue>
    </source>
</reference>
<dbReference type="Proteomes" id="UP000770717">
    <property type="component" value="Unassembled WGS sequence"/>
</dbReference>
<comment type="caution">
    <text evidence="1">The sequence shown here is derived from an EMBL/GenBank/DDBJ whole genome shotgun (WGS) entry which is preliminary data.</text>
</comment>
<dbReference type="EMBL" id="WNTK01000001">
    <property type="protein sequence ID" value="KAG9491482.1"/>
    <property type="molecule type" value="Genomic_DNA"/>
</dbReference>
<evidence type="ECO:0000313" key="1">
    <source>
        <dbReference type="EMBL" id="KAG9491482.1"/>
    </source>
</evidence>
<sequence>MGLEAQKPFSICVECVLLKSCLKKKSVSCSKRFSAPHYLHPFPPLPLLLCLHMLSGDMSRVFGLTCGNKVKTKLCCTHVILCNGSFPNGSPVGVISYSLYM</sequence>
<gene>
    <name evidence="1" type="ORF">GDO78_000144</name>
</gene>
<organism evidence="1 2">
    <name type="scientific">Eleutherodactylus coqui</name>
    <name type="common">Puerto Rican coqui</name>
    <dbReference type="NCBI Taxonomy" id="57060"/>
    <lineage>
        <taxon>Eukaryota</taxon>
        <taxon>Metazoa</taxon>
        <taxon>Chordata</taxon>
        <taxon>Craniata</taxon>
        <taxon>Vertebrata</taxon>
        <taxon>Euteleostomi</taxon>
        <taxon>Amphibia</taxon>
        <taxon>Batrachia</taxon>
        <taxon>Anura</taxon>
        <taxon>Neobatrachia</taxon>
        <taxon>Hyloidea</taxon>
        <taxon>Eleutherodactylidae</taxon>
        <taxon>Eleutherodactylinae</taxon>
        <taxon>Eleutherodactylus</taxon>
        <taxon>Eleutherodactylus</taxon>
    </lineage>
</organism>